<dbReference type="HOGENOM" id="CLU_087843_3_2_14"/>
<sequence>MNSEDKSFRLRKRISICEAIYANLIIDNLKAQYDKSSWTGFERKIYRQYLKRKEYFMNSISQLLKVGWTLQRLNLTILAIILEAIVEYEVFKTEPAILIHQSLLISKEYGGGEDKLVHAVIDNYLKKKYRQEDKN</sequence>
<dbReference type="KEGG" id="mhb:MHM_01480"/>
<gene>
    <name evidence="3" type="primary">nusB</name>
    <name evidence="3" type="ORF">MHM_01480</name>
</gene>
<dbReference type="GO" id="GO:0003723">
    <property type="term" value="F:RNA binding"/>
    <property type="evidence" value="ECO:0007669"/>
    <property type="project" value="UniProtKB-KW"/>
</dbReference>
<dbReference type="EMBL" id="HE613254">
    <property type="protein sequence ID" value="CCE66666.1"/>
    <property type="molecule type" value="Genomic_DNA"/>
</dbReference>
<proteinExistence type="predicted"/>
<reference evidence="3" key="2">
    <citation type="submission" date="2011-11" db="EMBL/GenBank/DDBJ databases">
        <authorList>
            <person name="Barker E."/>
        </authorList>
    </citation>
    <scope>NUCLEOTIDE SEQUENCE</scope>
    <source>
        <strain evidence="3">Birmingham 1</strain>
    </source>
</reference>
<feature type="domain" description="NusB/RsmB/TIM44" evidence="2">
    <location>
        <begin position="39"/>
        <end position="125"/>
    </location>
</feature>
<dbReference type="GO" id="GO:0006355">
    <property type="term" value="P:regulation of DNA-templated transcription"/>
    <property type="evidence" value="ECO:0007669"/>
    <property type="project" value="InterPro"/>
</dbReference>
<reference evidence="3" key="1">
    <citation type="submission" date="2011-11" db="EMBL/GenBank/DDBJ databases">
        <title>Complete genome sequence of Candidatus Mycoplasma haemominutum.</title>
        <authorList>
            <person name="Barker E.N."/>
            <person name="Darby A.C."/>
            <person name="Helps C.R."/>
            <person name="Peters I.R."/>
            <person name="Hughes M.A."/>
            <person name="Radford A.D."/>
            <person name="Novacco M."/>
            <person name="Boretti F."/>
            <person name="Hofmann-Lehmann R."/>
            <person name="Tasker S."/>
        </authorList>
    </citation>
    <scope>NUCLEOTIDE SEQUENCE</scope>
    <source>
        <strain evidence="3">Birmingham 1</strain>
    </source>
</reference>
<dbReference type="PATRIC" id="fig|1116213.3.peg.159"/>
<accession>G8C2W8</accession>
<evidence type="ECO:0000313" key="3">
    <source>
        <dbReference type="EMBL" id="CCE66666.1"/>
    </source>
</evidence>
<dbReference type="Pfam" id="PF01029">
    <property type="entry name" value="NusB"/>
    <property type="match status" value="1"/>
</dbReference>
<dbReference type="Gene3D" id="1.10.940.10">
    <property type="entry name" value="NusB-like"/>
    <property type="match status" value="1"/>
</dbReference>
<dbReference type="InterPro" id="IPR035926">
    <property type="entry name" value="NusB-like_sf"/>
</dbReference>
<protein>
    <submittedName>
        <fullName evidence="3">Transcription antitermination factor NusB</fullName>
    </submittedName>
</protein>
<dbReference type="OrthoDB" id="398631at2"/>
<evidence type="ECO:0000259" key="2">
    <source>
        <dbReference type="Pfam" id="PF01029"/>
    </source>
</evidence>
<dbReference type="SUPFAM" id="SSF48013">
    <property type="entry name" value="NusB-like"/>
    <property type="match status" value="1"/>
</dbReference>
<evidence type="ECO:0000256" key="1">
    <source>
        <dbReference type="ARBA" id="ARBA00022884"/>
    </source>
</evidence>
<dbReference type="AlphaFoldDB" id="G8C2W8"/>
<dbReference type="RefSeq" id="WP_015511531.1">
    <property type="nucleotide sequence ID" value="NC_021007.1"/>
</dbReference>
<keyword evidence="1" id="KW-0694">RNA-binding</keyword>
<dbReference type="InterPro" id="IPR006027">
    <property type="entry name" value="NusB_RsmB_TIM44"/>
</dbReference>
<organism evidence="3">
    <name type="scientific">Candidatus Mycoplasma haematominutum 'Birmingham 1'</name>
    <dbReference type="NCBI Taxonomy" id="1116213"/>
    <lineage>
        <taxon>Bacteria</taxon>
        <taxon>Bacillati</taxon>
        <taxon>Mycoplasmatota</taxon>
        <taxon>Mollicutes</taxon>
        <taxon>Mycoplasmataceae</taxon>
        <taxon>Mycoplasma</taxon>
    </lineage>
</organism>
<name>G8C2W8_9MOLU</name>